<protein>
    <submittedName>
        <fullName evidence="2">Uncharacterized protein</fullName>
    </submittedName>
</protein>
<feature type="compositionally biased region" description="Basic residues" evidence="1">
    <location>
        <begin position="1"/>
        <end position="17"/>
    </location>
</feature>
<dbReference type="EMBL" id="MN740755">
    <property type="protein sequence ID" value="QHU10411.1"/>
    <property type="molecule type" value="Genomic_DNA"/>
</dbReference>
<evidence type="ECO:0000256" key="1">
    <source>
        <dbReference type="SAM" id="MobiDB-lite"/>
    </source>
</evidence>
<feature type="compositionally biased region" description="Polar residues" evidence="1">
    <location>
        <begin position="22"/>
        <end position="37"/>
    </location>
</feature>
<dbReference type="AlphaFoldDB" id="A0A6C0JZU0"/>
<feature type="region of interest" description="Disordered" evidence="1">
    <location>
        <begin position="1"/>
        <end position="37"/>
    </location>
</feature>
<name>A0A6C0JZU0_9ZZZZ</name>
<reference evidence="2" key="1">
    <citation type="journal article" date="2020" name="Nature">
        <title>Giant virus diversity and host interactions through global metagenomics.</title>
        <authorList>
            <person name="Schulz F."/>
            <person name="Roux S."/>
            <person name="Paez-Espino D."/>
            <person name="Jungbluth S."/>
            <person name="Walsh D.A."/>
            <person name="Denef V.J."/>
            <person name="McMahon K.D."/>
            <person name="Konstantinidis K.T."/>
            <person name="Eloe-Fadrosh E.A."/>
            <person name="Kyrpides N.C."/>
            <person name="Woyke T."/>
        </authorList>
    </citation>
    <scope>NUCLEOTIDE SEQUENCE</scope>
    <source>
        <strain evidence="2">GVMAG-S-1101164-67</strain>
    </source>
</reference>
<proteinExistence type="predicted"/>
<evidence type="ECO:0000313" key="2">
    <source>
        <dbReference type="EMBL" id="QHU10411.1"/>
    </source>
</evidence>
<sequence length="269" mass="30444">MAYKTKTRKTRKNRKGGKAVINPNQTQSIKNNKPQMSKNNQYESIKTMKNHKKRIECSGANIPCNTLDTQYKGKLNQTWDTCIKMNGIQNHILYITPNNVVVKSIESAQIPEFIVSIDNVPTACKIMIEDQYISCFLYVCGNWYAIMRLLGKTINTEFLARTEKNRAFFKLSDIDIDIDKSNPNNGSGLIVIPENQYTTVEKKHILSTSTTPVIQLTANSFTNIDKKSVVNNQKVFNVLQRFRQEKVAGNAVKQGVAADITLDVVDLFT</sequence>
<organism evidence="2">
    <name type="scientific">viral metagenome</name>
    <dbReference type="NCBI Taxonomy" id="1070528"/>
    <lineage>
        <taxon>unclassified sequences</taxon>
        <taxon>metagenomes</taxon>
        <taxon>organismal metagenomes</taxon>
    </lineage>
</organism>
<accession>A0A6C0JZU0</accession>